<evidence type="ECO:0000313" key="5">
    <source>
        <dbReference type="Proteomes" id="UP000067448"/>
    </source>
</evidence>
<dbReference type="EMBL" id="BCMM01000021">
    <property type="protein sequence ID" value="GAQ64057.1"/>
    <property type="molecule type" value="Genomic_DNA"/>
</dbReference>
<dbReference type="SUPFAM" id="SSF56563">
    <property type="entry name" value="Major capsid protein gp5"/>
    <property type="match status" value="1"/>
</dbReference>
<accession>A0A124C4C9</accession>
<comment type="subcellular location">
    <subcellularLocation>
        <location evidence="1">Virion</location>
    </subcellularLocation>
</comment>
<dbReference type="Proteomes" id="UP000067448">
    <property type="component" value="Unassembled WGS sequence"/>
</dbReference>
<dbReference type="AlphaFoldDB" id="A0A124C4C9"/>
<keyword evidence="2" id="KW-0175">Coiled coil</keyword>
<feature type="coiled-coil region" evidence="2">
    <location>
        <begin position="42"/>
        <end position="72"/>
    </location>
</feature>
<evidence type="ECO:0000256" key="1">
    <source>
        <dbReference type="ARBA" id="ARBA00004328"/>
    </source>
</evidence>
<dbReference type="RefSeq" id="WP_059081606.1">
    <property type="nucleotide sequence ID" value="NZ_BCMM01000021.1"/>
</dbReference>
<dbReference type="NCBIfam" id="TIGR01554">
    <property type="entry name" value="major_cap_HK97"/>
    <property type="match status" value="1"/>
</dbReference>
<evidence type="ECO:0000256" key="2">
    <source>
        <dbReference type="SAM" id="Coils"/>
    </source>
</evidence>
<dbReference type="OrthoDB" id="8444243at2"/>
<dbReference type="Gene3D" id="3.30.2400.10">
    <property type="entry name" value="Major capsid protein gp5"/>
    <property type="match status" value="1"/>
</dbReference>
<evidence type="ECO:0000313" key="4">
    <source>
        <dbReference type="EMBL" id="GAQ64057.1"/>
    </source>
</evidence>
<dbReference type="Pfam" id="PF05065">
    <property type="entry name" value="Phage_capsid"/>
    <property type="match status" value="1"/>
</dbReference>
<reference evidence="4 5" key="2">
    <citation type="journal article" date="2016" name="Genome Announc.">
        <title>Draft Genome Sequences of Streptomyces scabiei S58, Streptomyces turgidiscabies T45, and Streptomyces acidiscabies a10, the Pathogens of Potato Common Scab, Isolated in Japan.</title>
        <authorList>
            <person name="Tomihama T."/>
            <person name="Nishi Y."/>
            <person name="Sakai M."/>
            <person name="Ikenaga M."/>
            <person name="Okubo T."/>
            <person name="Ikeda S."/>
        </authorList>
    </citation>
    <scope>NUCLEOTIDE SEQUENCE [LARGE SCALE GENOMIC DNA]</scope>
    <source>
        <strain evidence="4 5">S58</strain>
    </source>
</reference>
<reference evidence="5" key="1">
    <citation type="submission" date="2015-11" db="EMBL/GenBank/DDBJ databases">
        <authorList>
            <consortium name="Cross-ministerial Strategic Innovation Promotion Program (SIP) consortium"/>
            <person name="Tomihama T."/>
            <person name="Ikenaga M."/>
            <person name="Sakai M."/>
            <person name="Okubo T."/>
            <person name="Ikeda S."/>
        </authorList>
    </citation>
    <scope>NUCLEOTIDE SEQUENCE [LARGE SCALE GENOMIC DNA]</scope>
    <source>
        <strain evidence="5">S58</strain>
    </source>
</reference>
<organism evidence="4 5">
    <name type="scientific">Streptomyces scabiei</name>
    <dbReference type="NCBI Taxonomy" id="1930"/>
    <lineage>
        <taxon>Bacteria</taxon>
        <taxon>Bacillati</taxon>
        <taxon>Actinomycetota</taxon>
        <taxon>Actinomycetes</taxon>
        <taxon>Kitasatosporales</taxon>
        <taxon>Streptomycetaceae</taxon>
        <taxon>Streptomyces</taxon>
    </lineage>
</organism>
<name>A0A124C4C9_STRSC</name>
<dbReference type="InterPro" id="IPR024455">
    <property type="entry name" value="Phage_capsid"/>
</dbReference>
<sequence>MAKTIKELIEEAKHHLLKAREITEAAEKDGDRGFTVDEQAQLREHMSKATAAKAAIEELKGNEQLKAKLEELGDDIALNAKTDENGNRQTASGFHLPDKAKSLGAQVTESAEYKALLAQAPNGQFAKNQRVQSEMVGFKSLVTGASDTSGGALVQNDYRGLAVGIDVFQRPLRLRDVVTSGTTNSDTVEYVRVTSVTNNAAPIAEATSSAAPTAPGGAGALVNNAGGGYKPESGMALAKITAAVKTIAHWMPATKRSLSDAAQIRTLIDAFLLYGLEEELEDQMIQGDNTGENFEGLGTVSGVQAQAWDTDLLTTTRKAKTKVRTVGRSFANAYLFNPADLETLDLLQDNEARYYFGGPSGAGTAQPLWNLPVIETEAVPAGTGYVGDFRKAVLWDREQATIQVTDSHLDFFVRNLVAILAEMRAAFGVIQPSAFVEIDLTA</sequence>
<comment type="caution">
    <text evidence="4">The sequence shown here is derived from an EMBL/GenBank/DDBJ whole genome shotgun (WGS) entry which is preliminary data.</text>
</comment>
<feature type="domain" description="Phage capsid-like C-terminal" evidence="3">
    <location>
        <begin position="172"/>
        <end position="437"/>
    </location>
</feature>
<dbReference type="Gene3D" id="3.30.2320.10">
    <property type="entry name" value="hypothetical protein PF0899 domain"/>
    <property type="match status" value="1"/>
</dbReference>
<reference evidence="5" key="3">
    <citation type="submission" date="2016-02" db="EMBL/GenBank/DDBJ databases">
        <title>Draft genome of pathogenic Streptomyces sp. in Japan.</title>
        <authorList>
            <person name="Tomihama T."/>
            <person name="Ikenaga M."/>
            <person name="Sakai M."/>
            <person name="Okubo T."/>
            <person name="Ikeda S."/>
        </authorList>
    </citation>
    <scope>NUCLEOTIDE SEQUENCE [LARGE SCALE GENOMIC DNA]</scope>
    <source>
        <strain evidence="5">S58</strain>
    </source>
</reference>
<dbReference type="InterPro" id="IPR054612">
    <property type="entry name" value="Phage_capsid-like_C"/>
</dbReference>
<evidence type="ECO:0000259" key="3">
    <source>
        <dbReference type="Pfam" id="PF05065"/>
    </source>
</evidence>
<gene>
    <name evidence="4" type="ORF">SsS58_04447</name>
</gene>
<proteinExistence type="predicted"/>
<protein>
    <submittedName>
        <fullName evidence="4">Phage capsid family protein</fullName>
    </submittedName>
</protein>